<dbReference type="Pfam" id="PF07679">
    <property type="entry name" value="I-set"/>
    <property type="match status" value="2"/>
</dbReference>
<dbReference type="InterPro" id="IPR017441">
    <property type="entry name" value="Protein_kinase_ATP_BS"/>
</dbReference>
<keyword evidence="6" id="KW-1015">Disulfide bond</keyword>
<evidence type="ECO:0000256" key="1">
    <source>
        <dbReference type="ARBA" id="ARBA00004167"/>
    </source>
</evidence>
<evidence type="ECO:0000256" key="2">
    <source>
        <dbReference type="ARBA" id="ARBA00011902"/>
    </source>
</evidence>
<dbReference type="FunFam" id="1.10.510.10:FF:000373">
    <property type="entry name" value="Receptor protein-tyrosine kinase"/>
    <property type="match status" value="1"/>
</dbReference>
<gene>
    <name evidence="16" type="ORF">DPMN_107708</name>
</gene>
<keyword evidence="4 13" id="KW-1133">Transmembrane helix</keyword>
<evidence type="ECO:0000256" key="10">
    <source>
        <dbReference type="ARBA" id="ARBA00051243"/>
    </source>
</evidence>
<organism evidence="16 17">
    <name type="scientific">Dreissena polymorpha</name>
    <name type="common">Zebra mussel</name>
    <name type="synonym">Mytilus polymorpha</name>
    <dbReference type="NCBI Taxonomy" id="45954"/>
    <lineage>
        <taxon>Eukaryota</taxon>
        <taxon>Metazoa</taxon>
        <taxon>Spiralia</taxon>
        <taxon>Lophotrochozoa</taxon>
        <taxon>Mollusca</taxon>
        <taxon>Bivalvia</taxon>
        <taxon>Autobranchia</taxon>
        <taxon>Heteroconchia</taxon>
        <taxon>Euheterodonta</taxon>
        <taxon>Imparidentia</taxon>
        <taxon>Neoheterodontei</taxon>
        <taxon>Myida</taxon>
        <taxon>Dreissenoidea</taxon>
        <taxon>Dreissenidae</taxon>
        <taxon>Dreissena</taxon>
    </lineage>
</organism>
<dbReference type="InterPro" id="IPR008266">
    <property type="entry name" value="Tyr_kinase_AS"/>
</dbReference>
<dbReference type="InterPro" id="IPR050122">
    <property type="entry name" value="RTK"/>
</dbReference>
<dbReference type="PROSITE" id="PS00107">
    <property type="entry name" value="PROTEIN_KINASE_ATP"/>
    <property type="match status" value="1"/>
</dbReference>
<feature type="compositionally biased region" description="Basic and acidic residues" evidence="12">
    <location>
        <begin position="36"/>
        <end position="47"/>
    </location>
</feature>
<evidence type="ECO:0000256" key="7">
    <source>
        <dbReference type="ARBA" id="ARBA00023170"/>
    </source>
</evidence>
<feature type="domain" description="Protein kinase" evidence="14">
    <location>
        <begin position="1037"/>
        <end position="1364"/>
    </location>
</feature>
<dbReference type="SMART" id="SM00219">
    <property type="entry name" value="TyrKc"/>
    <property type="match status" value="1"/>
</dbReference>
<evidence type="ECO:0000256" key="13">
    <source>
        <dbReference type="SAM" id="Phobius"/>
    </source>
</evidence>
<dbReference type="SUPFAM" id="SSF56112">
    <property type="entry name" value="Protein kinase-like (PK-like)"/>
    <property type="match status" value="1"/>
</dbReference>
<feature type="region of interest" description="Disordered" evidence="12">
    <location>
        <begin position="34"/>
        <end position="54"/>
    </location>
</feature>
<sequence>MHAMHNCHENNIEFFIKSLQSNDFVEEYTLPTEKSTGIRDAQEEKDTSSINGTTTCRSRARFPGLYQLLSRSLHPPRSGLIPCTGCFPGPLAVKVSPVAAVQVPTPYLQQLRSRSLQQLRSKYSTRSGPLRSPEHNVLMYYGIASERCGNRILKAFANSLDQDETPQNVASHQDPNCTKVDPLAPMAMWDAQKPVIEIVNYNISDNGEVLMETGQSLNMTCYSNLPIEWLFIHGVFSEDIEGPKFPDHRGVVLQHMSDISGQTAFGLNLYGANMIWSNTGKYVCQIAMQSNINSSVYIYVKDTRHPYVYHHTIDMPNYPIHMQFKYLTKAVFPCNINDPSLNVTLLKEQHPRKQMGSSDGVEFDPHIGFVISEVTTDFDGIFFCSTKVGVIEHTLLFIVTINIPPDTSPIPYLEPNTDTLNRLVGENFTLTCRVQVPSTNVPHVTWKYFTSEKQEIILENNKPSPRVSVSTITGHPSKTGGMVVYETHIEIRHLSVKDDGIYQCSVWISDNLKGRVEAAVHIHETGFVSLTTDNQIVTVKENQDEIANFEVMFNAYPKPEFHWMKDNQNIEKKMTQIVSGFLEGTSTIYLRIIFPTRSLAGKYTLVANNKDMNSTIEVHLVVQYIPAVEIHTHNPDEFYLLYMEHKLNCTVDAVPTPTNTSVNWFWMSCNSPYNCSSIYDNWQPVIMMSSAPASYPRIQTWGSGNNITSQLIVKEESAGFFKCVSSNTMGTNSSVIHYVASDVGNGFHYYSSVNRSPNRSPILGERVLLSFKASLWKYTNFTVVNRTIDANATSRWDMNRTNITYIKDTMTITTEVEINPILMWDDMKYVKFVVNGSDLAKKDVGPIGTLELRVRDVIAPTLKTNISQIHAVGHTLYLFDCEVDGLPIPIVVWYKDYERIFKNNMSSSMELLQEDMKLKINATDESFSGLYTCVATNRGGEIARNFSFEYGKERALPPAMAKWQTGILIGGVIFLLAIVVVSAIICYCHRMRSLELHKELEQYLIQPKGDYNPDMPLDEQTSCIPYDAKWEFPKERLRLGMILGQGAFGRVVKAEAIGIVDYVDVLSTAVKMVKDCTDREQMMTLLSELKILIHIGQHLNILNLLGAVTKNIARGELYVIVEYCHFGNLRNYILKHKDEYQDTMNDDYLDPVTRKMREAEGLDQGLDEGGEPRASGSKPYYVNKAAPDNSAVLVGPPLTKKNMISWAYQVARGMEYLASKKYIHRDLAARNVLLAEDNVVKICDFGLSKDCYKYANEEYRKKGDGPVPVKWMAIESLTHRVYTSKSDVWSYGVFLWEVFSLSGSPYPGVDLNDKFITILKDGYRMEQPEKASQEIYRVMLDCWETDPEQRPSFTQLVNIMGDFLEENVKQYYLDLGCNFGSDDEEVPEGATGGEPGYLSMTSMLLEPTDYTKMSPAPPPPSSEENEKLIVDMPKKKLAEEERYVNFDLTKKYAAKDRKNNRGNEIEVQPLIHNVDETLIRDSPGRRRRQNQPNRNGSPPTRLSGLQGNTVVDTSPGNDSDSGHESFAPGSSPDKCDDNDGYLSPKSMNMQDMQVFDMNGLNIKVNSAKSARNGQARVLSNNYSGMPRYDDIPPPDYRAVMEATESTV</sequence>
<dbReference type="InterPro" id="IPR011009">
    <property type="entry name" value="Kinase-like_dom_sf"/>
</dbReference>
<dbReference type="GO" id="GO:0004714">
    <property type="term" value="F:transmembrane receptor protein tyrosine kinase activity"/>
    <property type="evidence" value="ECO:0007669"/>
    <property type="project" value="UniProtKB-EC"/>
</dbReference>
<dbReference type="InterPro" id="IPR003598">
    <property type="entry name" value="Ig_sub2"/>
</dbReference>
<evidence type="ECO:0000256" key="3">
    <source>
        <dbReference type="ARBA" id="ARBA00022692"/>
    </source>
</evidence>
<dbReference type="SMART" id="SM00408">
    <property type="entry name" value="IGc2"/>
    <property type="match status" value="2"/>
</dbReference>
<dbReference type="InterPro" id="IPR013098">
    <property type="entry name" value="Ig_I-set"/>
</dbReference>
<dbReference type="PANTHER" id="PTHR24416:SF600">
    <property type="entry name" value="PDGF- AND VEGF-RECEPTOR RELATED, ISOFORM J"/>
    <property type="match status" value="1"/>
</dbReference>
<dbReference type="CDD" id="cd00096">
    <property type="entry name" value="Ig"/>
    <property type="match status" value="1"/>
</dbReference>
<comment type="subcellular location">
    <subcellularLocation>
        <location evidence="1">Membrane</location>
        <topology evidence="1">Single-pass membrane protein</topology>
    </subcellularLocation>
</comment>
<proteinExistence type="predicted"/>
<comment type="catalytic activity">
    <reaction evidence="10">
        <text>L-tyrosyl-[protein] + ATP = O-phospho-L-tyrosyl-[protein] + ADP + H(+)</text>
        <dbReference type="Rhea" id="RHEA:10596"/>
        <dbReference type="Rhea" id="RHEA-COMP:10136"/>
        <dbReference type="Rhea" id="RHEA-COMP:20101"/>
        <dbReference type="ChEBI" id="CHEBI:15378"/>
        <dbReference type="ChEBI" id="CHEBI:30616"/>
        <dbReference type="ChEBI" id="CHEBI:46858"/>
        <dbReference type="ChEBI" id="CHEBI:61978"/>
        <dbReference type="ChEBI" id="CHEBI:456216"/>
        <dbReference type="EC" id="2.7.10.1"/>
    </reaction>
</comment>
<dbReference type="Pfam" id="PF21339">
    <property type="entry name" value="VEGFR-1-like_Ig-like"/>
    <property type="match status" value="1"/>
</dbReference>
<dbReference type="Proteomes" id="UP000828390">
    <property type="component" value="Unassembled WGS sequence"/>
</dbReference>
<dbReference type="InterPro" id="IPR013783">
    <property type="entry name" value="Ig-like_fold"/>
</dbReference>
<dbReference type="InterPro" id="IPR000719">
    <property type="entry name" value="Prot_kinase_dom"/>
</dbReference>
<dbReference type="EC" id="2.7.10.1" evidence="2"/>
<keyword evidence="5 13" id="KW-0472">Membrane</keyword>
<dbReference type="PANTHER" id="PTHR24416">
    <property type="entry name" value="TYROSINE-PROTEIN KINASE RECEPTOR"/>
    <property type="match status" value="1"/>
</dbReference>
<evidence type="ECO:0000256" key="4">
    <source>
        <dbReference type="ARBA" id="ARBA00022989"/>
    </source>
</evidence>
<feature type="domain" description="Ig-like" evidence="15">
    <location>
        <begin position="405"/>
        <end position="506"/>
    </location>
</feature>
<evidence type="ECO:0000256" key="5">
    <source>
        <dbReference type="ARBA" id="ARBA00023136"/>
    </source>
</evidence>
<evidence type="ECO:0000256" key="8">
    <source>
        <dbReference type="ARBA" id="ARBA00023180"/>
    </source>
</evidence>
<keyword evidence="7" id="KW-0675">Receptor</keyword>
<dbReference type="PROSITE" id="PS50835">
    <property type="entry name" value="IG_LIKE"/>
    <property type="match status" value="3"/>
</dbReference>
<dbReference type="PROSITE" id="PS50011">
    <property type="entry name" value="PROTEIN_KINASE_DOM"/>
    <property type="match status" value="1"/>
</dbReference>
<evidence type="ECO:0000256" key="9">
    <source>
        <dbReference type="ARBA" id="ARBA00023319"/>
    </source>
</evidence>
<dbReference type="GO" id="GO:0007169">
    <property type="term" value="P:cell surface receptor protein tyrosine kinase signaling pathway"/>
    <property type="evidence" value="ECO:0007669"/>
    <property type="project" value="TreeGrafter"/>
</dbReference>
<dbReference type="InterPro" id="IPR001245">
    <property type="entry name" value="Ser-Thr/Tyr_kinase_cat_dom"/>
</dbReference>
<reference evidence="16" key="1">
    <citation type="journal article" date="2019" name="bioRxiv">
        <title>The Genome of the Zebra Mussel, Dreissena polymorpha: A Resource for Invasive Species Research.</title>
        <authorList>
            <person name="McCartney M.A."/>
            <person name="Auch B."/>
            <person name="Kono T."/>
            <person name="Mallez S."/>
            <person name="Zhang Y."/>
            <person name="Obille A."/>
            <person name="Becker A."/>
            <person name="Abrahante J.E."/>
            <person name="Garbe J."/>
            <person name="Badalamenti J.P."/>
            <person name="Herman A."/>
            <person name="Mangelson H."/>
            <person name="Liachko I."/>
            <person name="Sullivan S."/>
            <person name="Sone E.D."/>
            <person name="Koren S."/>
            <person name="Silverstein K.A.T."/>
            <person name="Beckman K.B."/>
            <person name="Gohl D.M."/>
        </authorList>
    </citation>
    <scope>NUCLEOTIDE SEQUENCE</scope>
    <source>
        <strain evidence="16">Duluth1</strain>
        <tissue evidence="16">Whole animal</tissue>
    </source>
</reference>
<feature type="binding site" evidence="11">
    <location>
        <position position="1071"/>
    </location>
    <ligand>
        <name>ATP</name>
        <dbReference type="ChEBI" id="CHEBI:30616"/>
    </ligand>
</feature>
<dbReference type="InterPro" id="IPR007110">
    <property type="entry name" value="Ig-like_dom"/>
</dbReference>
<keyword evidence="8" id="KW-0325">Glycoprotein</keyword>
<feature type="compositionally biased region" description="Basic and acidic residues" evidence="12">
    <location>
        <begin position="1475"/>
        <end position="1484"/>
    </location>
</feature>
<dbReference type="FunFam" id="3.30.200.20:FF:000776">
    <property type="entry name" value="Flk-1 receptor"/>
    <property type="match status" value="1"/>
</dbReference>
<keyword evidence="11" id="KW-0067">ATP-binding</keyword>
<feature type="region of interest" description="Disordered" evidence="12">
    <location>
        <begin position="1475"/>
        <end position="1546"/>
    </location>
</feature>
<feature type="domain" description="Ig-like" evidence="15">
    <location>
        <begin position="626"/>
        <end position="736"/>
    </location>
</feature>
<evidence type="ECO:0000256" key="11">
    <source>
        <dbReference type="PROSITE-ProRule" id="PRU10141"/>
    </source>
</evidence>
<dbReference type="PROSITE" id="PS00109">
    <property type="entry name" value="PROTEIN_KINASE_TYR"/>
    <property type="match status" value="1"/>
</dbReference>
<evidence type="ECO:0000313" key="17">
    <source>
        <dbReference type="Proteomes" id="UP000828390"/>
    </source>
</evidence>
<dbReference type="Gene3D" id="3.30.200.20">
    <property type="entry name" value="Phosphorylase Kinase, domain 1"/>
    <property type="match status" value="1"/>
</dbReference>
<dbReference type="InterPro" id="IPR036179">
    <property type="entry name" value="Ig-like_dom_sf"/>
</dbReference>
<dbReference type="Gene3D" id="1.10.510.10">
    <property type="entry name" value="Transferase(Phosphotransferase) domain 1"/>
    <property type="match status" value="1"/>
</dbReference>
<dbReference type="Pfam" id="PF07714">
    <property type="entry name" value="PK_Tyr_Ser-Thr"/>
    <property type="match status" value="1"/>
</dbReference>
<name>A0A9D4K7G2_DREPO</name>
<accession>A0A9D4K7G2</accession>
<feature type="domain" description="Ig-like" evidence="15">
    <location>
        <begin position="860"/>
        <end position="947"/>
    </location>
</feature>
<dbReference type="SMART" id="SM00409">
    <property type="entry name" value="IG"/>
    <property type="match status" value="5"/>
</dbReference>
<keyword evidence="3 13" id="KW-0812">Transmembrane</keyword>
<comment type="caution">
    <text evidence="16">The sequence shown here is derived from an EMBL/GenBank/DDBJ whole genome shotgun (WGS) entry which is preliminary data.</text>
</comment>
<dbReference type="GO" id="GO:0005524">
    <property type="term" value="F:ATP binding"/>
    <property type="evidence" value="ECO:0007669"/>
    <property type="project" value="UniProtKB-UniRule"/>
</dbReference>
<evidence type="ECO:0000256" key="6">
    <source>
        <dbReference type="ARBA" id="ARBA00023157"/>
    </source>
</evidence>
<dbReference type="EMBL" id="JAIWYP010000004">
    <property type="protein sequence ID" value="KAH3834385.1"/>
    <property type="molecule type" value="Genomic_DNA"/>
</dbReference>
<dbReference type="InterPro" id="IPR003599">
    <property type="entry name" value="Ig_sub"/>
</dbReference>
<dbReference type="InterPro" id="IPR020635">
    <property type="entry name" value="Tyr_kinase_cat_dom"/>
</dbReference>
<dbReference type="Gene3D" id="2.60.40.10">
    <property type="entry name" value="Immunoglobulins"/>
    <property type="match status" value="6"/>
</dbReference>
<dbReference type="InterPro" id="IPR013151">
    <property type="entry name" value="Immunoglobulin_dom"/>
</dbReference>
<feature type="compositionally biased region" description="Low complexity" evidence="12">
    <location>
        <begin position="1490"/>
        <end position="1499"/>
    </location>
</feature>
<evidence type="ECO:0000259" key="14">
    <source>
        <dbReference type="PROSITE" id="PS50011"/>
    </source>
</evidence>
<dbReference type="Pfam" id="PF00047">
    <property type="entry name" value="ig"/>
    <property type="match status" value="1"/>
</dbReference>
<feature type="compositionally biased region" description="Polar residues" evidence="12">
    <location>
        <begin position="1503"/>
        <end position="1519"/>
    </location>
</feature>
<keyword evidence="11" id="KW-0547">Nucleotide-binding</keyword>
<keyword evidence="9" id="KW-0393">Immunoglobulin domain</keyword>
<reference evidence="16" key="2">
    <citation type="submission" date="2020-11" db="EMBL/GenBank/DDBJ databases">
        <authorList>
            <person name="McCartney M.A."/>
            <person name="Auch B."/>
            <person name="Kono T."/>
            <person name="Mallez S."/>
            <person name="Becker A."/>
            <person name="Gohl D.M."/>
            <person name="Silverstein K.A.T."/>
            <person name="Koren S."/>
            <person name="Bechman K.B."/>
            <person name="Herman A."/>
            <person name="Abrahante J.E."/>
            <person name="Garbe J."/>
        </authorList>
    </citation>
    <scope>NUCLEOTIDE SEQUENCE</scope>
    <source>
        <strain evidence="16">Duluth1</strain>
        <tissue evidence="16">Whole animal</tissue>
    </source>
</reference>
<dbReference type="GO" id="GO:0043235">
    <property type="term" value="C:receptor complex"/>
    <property type="evidence" value="ECO:0007669"/>
    <property type="project" value="TreeGrafter"/>
</dbReference>
<keyword evidence="17" id="KW-1185">Reference proteome</keyword>
<dbReference type="GO" id="GO:0005886">
    <property type="term" value="C:plasma membrane"/>
    <property type="evidence" value="ECO:0007669"/>
    <property type="project" value="TreeGrafter"/>
</dbReference>
<evidence type="ECO:0000313" key="16">
    <source>
        <dbReference type="EMBL" id="KAH3834385.1"/>
    </source>
</evidence>
<protein>
    <recommendedName>
        <fullName evidence="2">receptor protein-tyrosine kinase</fullName>
        <ecNumber evidence="2">2.7.10.1</ecNumber>
    </recommendedName>
</protein>
<evidence type="ECO:0000259" key="15">
    <source>
        <dbReference type="PROSITE" id="PS50835"/>
    </source>
</evidence>
<dbReference type="SUPFAM" id="SSF48726">
    <property type="entry name" value="Immunoglobulin"/>
    <property type="match status" value="2"/>
</dbReference>
<evidence type="ECO:0000256" key="12">
    <source>
        <dbReference type="SAM" id="MobiDB-lite"/>
    </source>
</evidence>
<feature type="transmembrane region" description="Helical" evidence="13">
    <location>
        <begin position="967"/>
        <end position="988"/>
    </location>
</feature>